<organism evidence="2 3">
    <name type="scientific">Goodea atripinnis</name>
    <dbReference type="NCBI Taxonomy" id="208336"/>
    <lineage>
        <taxon>Eukaryota</taxon>
        <taxon>Metazoa</taxon>
        <taxon>Chordata</taxon>
        <taxon>Craniata</taxon>
        <taxon>Vertebrata</taxon>
        <taxon>Euteleostomi</taxon>
        <taxon>Actinopterygii</taxon>
        <taxon>Neopterygii</taxon>
        <taxon>Teleostei</taxon>
        <taxon>Neoteleostei</taxon>
        <taxon>Acanthomorphata</taxon>
        <taxon>Ovalentaria</taxon>
        <taxon>Atherinomorphae</taxon>
        <taxon>Cyprinodontiformes</taxon>
        <taxon>Goodeidae</taxon>
        <taxon>Goodea</taxon>
    </lineage>
</organism>
<dbReference type="Proteomes" id="UP001476798">
    <property type="component" value="Unassembled WGS sequence"/>
</dbReference>
<comment type="caution">
    <text evidence="2">The sequence shown here is derived from an EMBL/GenBank/DDBJ whole genome shotgun (WGS) entry which is preliminary data.</text>
</comment>
<accession>A0ABV0NUB4</accession>
<proteinExistence type="predicted"/>
<evidence type="ECO:0000313" key="2">
    <source>
        <dbReference type="EMBL" id="MEQ2174994.1"/>
    </source>
</evidence>
<dbReference type="EMBL" id="JAHRIO010050894">
    <property type="protein sequence ID" value="MEQ2174994.1"/>
    <property type="molecule type" value="Genomic_DNA"/>
</dbReference>
<sequence length="157" mass="18220">MSEFGPEKETDINAVLAEVEESLKQNTKYSNDTQTKTLSQQSAEGIQKKSNKTQHLYRQMCYLEKELSLKGPSSLPSPQSFDNARQQVQRIKSFLEDQLSACSHVHQDEPKYEKYLLKIVQFYPAPHDPGRISENRQWMDVKINFLVPWGLTHLLQH</sequence>
<evidence type="ECO:0000256" key="1">
    <source>
        <dbReference type="SAM" id="MobiDB-lite"/>
    </source>
</evidence>
<feature type="region of interest" description="Disordered" evidence="1">
    <location>
        <begin position="25"/>
        <end position="51"/>
    </location>
</feature>
<evidence type="ECO:0000313" key="3">
    <source>
        <dbReference type="Proteomes" id="UP001476798"/>
    </source>
</evidence>
<name>A0ABV0NUB4_9TELE</name>
<reference evidence="2 3" key="1">
    <citation type="submission" date="2021-06" db="EMBL/GenBank/DDBJ databases">
        <authorList>
            <person name="Palmer J.M."/>
        </authorList>
    </citation>
    <scope>NUCLEOTIDE SEQUENCE [LARGE SCALE GENOMIC DNA]</scope>
    <source>
        <strain evidence="2 3">GA_2019</strain>
        <tissue evidence="2">Muscle</tissue>
    </source>
</reference>
<protein>
    <submittedName>
        <fullName evidence="2">Uncharacterized protein</fullName>
    </submittedName>
</protein>
<gene>
    <name evidence="2" type="ORF">GOODEAATRI_013569</name>
</gene>
<feature type="compositionally biased region" description="Polar residues" evidence="1">
    <location>
        <begin position="25"/>
        <end position="44"/>
    </location>
</feature>
<keyword evidence="3" id="KW-1185">Reference proteome</keyword>